<protein>
    <submittedName>
        <fullName evidence="1">Uncharacterized protein</fullName>
    </submittedName>
</protein>
<organism evidence="1 2">
    <name type="scientific">Tilletia caries</name>
    <name type="common">wheat bunt fungus</name>
    <dbReference type="NCBI Taxonomy" id="13290"/>
    <lineage>
        <taxon>Eukaryota</taxon>
        <taxon>Fungi</taxon>
        <taxon>Dikarya</taxon>
        <taxon>Basidiomycota</taxon>
        <taxon>Ustilaginomycotina</taxon>
        <taxon>Exobasidiomycetes</taxon>
        <taxon>Tilletiales</taxon>
        <taxon>Tilletiaceae</taxon>
        <taxon>Tilletia</taxon>
    </lineage>
</organism>
<gene>
    <name evidence="1" type="ORF">JKIAZH3_G9371</name>
</gene>
<reference evidence="1" key="1">
    <citation type="submission" date="2020-10" db="EMBL/GenBank/DDBJ databases">
        <authorList>
            <person name="Sedaghatjoo S."/>
        </authorList>
    </citation>
    <scope>NUCLEOTIDE SEQUENCE</scope>
    <source>
        <strain evidence="1">AZH3</strain>
    </source>
</reference>
<accession>A0ABN7J2Q9</accession>
<evidence type="ECO:0000313" key="2">
    <source>
        <dbReference type="Proteomes" id="UP000836402"/>
    </source>
</evidence>
<dbReference type="EMBL" id="CAJHJG010005199">
    <property type="protein sequence ID" value="CAD6948424.1"/>
    <property type="molecule type" value="Genomic_DNA"/>
</dbReference>
<feature type="non-terminal residue" evidence="1">
    <location>
        <position position="1"/>
    </location>
</feature>
<proteinExistence type="predicted"/>
<comment type="caution">
    <text evidence="1">The sequence shown here is derived from an EMBL/GenBank/DDBJ whole genome shotgun (WGS) entry which is preliminary data.</text>
</comment>
<name>A0ABN7J2Q9_9BASI</name>
<keyword evidence="2" id="KW-1185">Reference proteome</keyword>
<sequence length="84" mass="9278">TSAAAWNTIATPTMKIWDHVSESDAQYALVGATFLVNDHFTCMLHHPDGTTHHYDSLNNSGLTSLVTDEIPDLRAADMLIYAKF</sequence>
<dbReference type="Proteomes" id="UP000836402">
    <property type="component" value="Unassembled WGS sequence"/>
</dbReference>
<evidence type="ECO:0000313" key="1">
    <source>
        <dbReference type="EMBL" id="CAD6948424.1"/>
    </source>
</evidence>